<sequence>METLSFVTPISGGNHKSYKNLLPPLFEGTVDCQAVDSDIVGSRARVEGAVLCDVKLTVHGNFEGHGLPLSFLTSKSTGKPVMGYPITVEVLEDGYSTEIIAAQQLAALTAYSRVEIK</sequence>
<dbReference type="PANTHER" id="PTHR33697">
    <property type="entry name" value="T17B22.17 PROTEIN-RELATED"/>
    <property type="match status" value="1"/>
</dbReference>
<protein>
    <submittedName>
        <fullName evidence="1">Uncharacterized protein</fullName>
    </submittedName>
</protein>
<keyword evidence="2" id="KW-1185">Reference proteome</keyword>
<proteinExistence type="predicted"/>
<evidence type="ECO:0000313" key="1">
    <source>
        <dbReference type="EMBL" id="KAF8696637.1"/>
    </source>
</evidence>
<dbReference type="PANTHER" id="PTHR33697:SF1">
    <property type="entry name" value="TUDOR_PWWP_MBT SUPERFAMILY PROTEIN"/>
    <property type="match status" value="1"/>
</dbReference>
<comment type="caution">
    <text evidence="1">The sequence shown here is derived from an EMBL/GenBank/DDBJ whole genome shotgun (WGS) entry which is preliminary data.</text>
</comment>
<evidence type="ECO:0000313" key="2">
    <source>
        <dbReference type="Proteomes" id="UP000636709"/>
    </source>
</evidence>
<dbReference type="EMBL" id="JACEFO010001880">
    <property type="protein sequence ID" value="KAF8696637.1"/>
    <property type="molecule type" value="Genomic_DNA"/>
</dbReference>
<dbReference type="InterPro" id="IPR044679">
    <property type="entry name" value="PWWP2-like"/>
</dbReference>
<gene>
    <name evidence="1" type="ORF">HU200_036255</name>
</gene>
<dbReference type="Proteomes" id="UP000636709">
    <property type="component" value="Unassembled WGS sequence"/>
</dbReference>
<accession>A0A835BLG1</accession>
<dbReference type="AlphaFoldDB" id="A0A835BLG1"/>
<organism evidence="1 2">
    <name type="scientific">Digitaria exilis</name>
    <dbReference type="NCBI Taxonomy" id="1010633"/>
    <lineage>
        <taxon>Eukaryota</taxon>
        <taxon>Viridiplantae</taxon>
        <taxon>Streptophyta</taxon>
        <taxon>Embryophyta</taxon>
        <taxon>Tracheophyta</taxon>
        <taxon>Spermatophyta</taxon>
        <taxon>Magnoliopsida</taxon>
        <taxon>Liliopsida</taxon>
        <taxon>Poales</taxon>
        <taxon>Poaceae</taxon>
        <taxon>PACMAD clade</taxon>
        <taxon>Panicoideae</taxon>
        <taxon>Panicodae</taxon>
        <taxon>Paniceae</taxon>
        <taxon>Anthephorinae</taxon>
        <taxon>Digitaria</taxon>
    </lineage>
</organism>
<dbReference type="OrthoDB" id="684865at2759"/>
<reference evidence="1" key="1">
    <citation type="submission" date="2020-07" db="EMBL/GenBank/DDBJ databases">
        <title>Genome sequence and genetic diversity analysis of an under-domesticated orphan crop, white fonio (Digitaria exilis).</title>
        <authorList>
            <person name="Bennetzen J.L."/>
            <person name="Chen S."/>
            <person name="Ma X."/>
            <person name="Wang X."/>
            <person name="Yssel A.E.J."/>
            <person name="Chaluvadi S.R."/>
            <person name="Johnson M."/>
            <person name="Gangashetty P."/>
            <person name="Hamidou F."/>
            <person name="Sanogo M.D."/>
            <person name="Zwaenepoel A."/>
            <person name="Wallace J."/>
            <person name="Van De Peer Y."/>
            <person name="Van Deynze A."/>
        </authorList>
    </citation>
    <scope>NUCLEOTIDE SEQUENCE</scope>
    <source>
        <tissue evidence="1">Leaves</tissue>
    </source>
</reference>
<name>A0A835BLG1_9POAL</name>